<feature type="transmembrane region" description="Helical" evidence="5">
    <location>
        <begin position="82"/>
        <end position="101"/>
    </location>
</feature>
<dbReference type="GO" id="GO:0000271">
    <property type="term" value="P:polysaccharide biosynthetic process"/>
    <property type="evidence" value="ECO:0007669"/>
    <property type="project" value="InterPro"/>
</dbReference>
<evidence type="ECO:0000259" key="7">
    <source>
        <dbReference type="Pfam" id="PF04138"/>
    </source>
</evidence>
<evidence type="ECO:0000256" key="4">
    <source>
        <dbReference type="ARBA" id="ARBA00023136"/>
    </source>
</evidence>
<feature type="transmembrane region" description="Helical" evidence="5">
    <location>
        <begin position="455"/>
        <end position="475"/>
    </location>
</feature>
<dbReference type="EMBL" id="JABAFY010000013">
    <property type="protein sequence ID" value="NME51909.1"/>
    <property type="molecule type" value="Genomic_DNA"/>
</dbReference>
<proteinExistence type="predicted"/>
<evidence type="ECO:0000256" key="3">
    <source>
        <dbReference type="ARBA" id="ARBA00022989"/>
    </source>
</evidence>
<evidence type="ECO:0000259" key="6">
    <source>
        <dbReference type="Pfam" id="PF00535"/>
    </source>
</evidence>
<reference evidence="8 9" key="1">
    <citation type="submission" date="2020-04" db="EMBL/GenBank/DDBJ databases">
        <authorList>
            <person name="Hitch T.C.A."/>
            <person name="Wylensek D."/>
            <person name="Clavel T."/>
        </authorList>
    </citation>
    <scope>NUCLEOTIDE SEQUENCE [LARGE SCALE GENOMIC DNA]</scope>
    <source>
        <strain evidence="8 9">PG-251-APC-1</strain>
    </source>
</reference>
<dbReference type="InterPro" id="IPR001173">
    <property type="entry name" value="Glyco_trans_2-like"/>
</dbReference>
<evidence type="ECO:0000313" key="9">
    <source>
        <dbReference type="Proteomes" id="UP000522333"/>
    </source>
</evidence>
<comment type="subcellular location">
    <subcellularLocation>
        <location evidence="1">Membrane</location>
        <topology evidence="1">Multi-pass membrane protein</topology>
    </subcellularLocation>
</comment>
<comment type="caution">
    <text evidence="8">The sequence shown here is derived from an EMBL/GenBank/DDBJ whole genome shotgun (WGS) entry which is preliminary data.</text>
</comment>
<organism evidence="8 9">
    <name type="scientific">Desulfovibrio piger</name>
    <dbReference type="NCBI Taxonomy" id="901"/>
    <lineage>
        <taxon>Bacteria</taxon>
        <taxon>Pseudomonadati</taxon>
        <taxon>Thermodesulfobacteriota</taxon>
        <taxon>Desulfovibrionia</taxon>
        <taxon>Desulfovibrionales</taxon>
        <taxon>Desulfovibrionaceae</taxon>
        <taxon>Desulfovibrio</taxon>
    </lineage>
</organism>
<feature type="transmembrane region" description="Helical" evidence="5">
    <location>
        <begin position="20"/>
        <end position="44"/>
    </location>
</feature>
<dbReference type="Proteomes" id="UP000522333">
    <property type="component" value="Unassembled WGS sequence"/>
</dbReference>
<dbReference type="Pfam" id="PF04138">
    <property type="entry name" value="GtrA_DPMS_TM"/>
    <property type="match status" value="1"/>
</dbReference>
<dbReference type="PANTHER" id="PTHR22916:SF3">
    <property type="entry name" value="UDP-GLCNAC:BETAGAL BETA-1,3-N-ACETYLGLUCOSAMINYLTRANSFERASE-LIKE PROTEIN 1"/>
    <property type="match status" value="1"/>
</dbReference>
<dbReference type="SUPFAM" id="SSF53448">
    <property type="entry name" value="Nucleotide-diphospho-sugar transferases"/>
    <property type="match status" value="1"/>
</dbReference>
<feature type="transmembrane region" description="Helical" evidence="5">
    <location>
        <begin position="113"/>
        <end position="134"/>
    </location>
</feature>
<feature type="domain" description="Glycosyltransferase 2-like" evidence="6">
    <location>
        <begin position="165"/>
        <end position="300"/>
    </location>
</feature>
<dbReference type="InterPro" id="IPR029044">
    <property type="entry name" value="Nucleotide-diphossugar_trans"/>
</dbReference>
<evidence type="ECO:0000256" key="5">
    <source>
        <dbReference type="SAM" id="Phobius"/>
    </source>
</evidence>
<dbReference type="InterPro" id="IPR007267">
    <property type="entry name" value="GtrA_DPMS_TM"/>
</dbReference>
<accession>A0A848CGC2</accession>
<dbReference type="GO" id="GO:0016020">
    <property type="term" value="C:membrane"/>
    <property type="evidence" value="ECO:0007669"/>
    <property type="project" value="UniProtKB-SubCell"/>
</dbReference>
<dbReference type="Pfam" id="PF00535">
    <property type="entry name" value="Glycos_transf_2"/>
    <property type="match status" value="1"/>
</dbReference>
<feature type="transmembrane region" description="Helical" evidence="5">
    <location>
        <begin position="50"/>
        <end position="70"/>
    </location>
</feature>
<evidence type="ECO:0000313" key="8">
    <source>
        <dbReference type="EMBL" id="NME51909.1"/>
    </source>
</evidence>
<name>A0A848CGC2_9BACT</name>
<protein>
    <submittedName>
        <fullName evidence="8">Glycosyltransferase family 2 protein</fullName>
    </submittedName>
</protein>
<keyword evidence="4 5" id="KW-0472">Membrane</keyword>
<keyword evidence="8" id="KW-0808">Transferase</keyword>
<feature type="domain" description="GtrA/DPMS transmembrane" evidence="7">
    <location>
        <begin position="22"/>
        <end position="135"/>
    </location>
</feature>
<keyword evidence="2 5" id="KW-0812">Transmembrane</keyword>
<dbReference type="Gene3D" id="3.90.550.10">
    <property type="entry name" value="Spore Coat Polysaccharide Biosynthesis Protein SpsA, Chain A"/>
    <property type="match status" value="1"/>
</dbReference>
<evidence type="ECO:0000256" key="2">
    <source>
        <dbReference type="ARBA" id="ARBA00022692"/>
    </source>
</evidence>
<dbReference type="RefSeq" id="WP_168935318.1">
    <property type="nucleotide sequence ID" value="NZ_JABAFY010000013.1"/>
</dbReference>
<gene>
    <name evidence="8" type="ORF">HF854_05070</name>
</gene>
<evidence type="ECO:0000256" key="1">
    <source>
        <dbReference type="ARBA" id="ARBA00004141"/>
    </source>
</evidence>
<dbReference type="PANTHER" id="PTHR22916">
    <property type="entry name" value="GLYCOSYLTRANSFERASE"/>
    <property type="match status" value="1"/>
</dbReference>
<sequence>MTILSETTAFARSLLSRSLLHFGMVGSSATLCYLWAGHLLVSWARWPAPAAHGLAGLLALLAAYAGHCFWTFGIRGGDHARMLPRFVLVQGAGLWLGDLFARGLGWCGVPHGLALPAASLAAPLFLYLLCRLWVFRPVRSMNLSSPSSRGTSMHHVPMSEAPVVSVIMNCLNSSEHLQETLDSLAAQTFTDFEVIFWDNGSTDSSPQIARGHAGLAGRLRYFRGEETVPLGAARNLAIARSRGRYVAFLDCDDLWRPEKLARQVACFEADPHVGLVSTDTEIFDGKHVLKRLFAESRPQRGKAFAALMERQWISMSSAMLSRAALDSVVCPPAREGGAPVWFDESLNVCEEADIFYRVAHDWELDHVDAPLALWRVHGNNTTFRKFGQFADETLYILEKHRRLWPGYDAAHPGLVSLLTRRAAFQKAVSLWREGRGSEARAVIRPWRDGSRKYRLFWWASYLPGACFDLAARLYFALPSVIRRR</sequence>
<dbReference type="GO" id="GO:0016758">
    <property type="term" value="F:hexosyltransferase activity"/>
    <property type="evidence" value="ECO:0007669"/>
    <property type="project" value="UniProtKB-ARBA"/>
</dbReference>
<keyword evidence="3 5" id="KW-1133">Transmembrane helix</keyword>
<dbReference type="AlphaFoldDB" id="A0A848CGC2"/>